<reference evidence="4 5" key="1">
    <citation type="submission" date="2019-08" db="EMBL/GenBank/DDBJ databases">
        <title>Draft genome sequences of two oriental melons (Cucumis melo L. var makuwa).</title>
        <authorList>
            <person name="Kwon S.-Y."/>
        </authorList>
    </citation>
    <scope>NUCLEOTIDE SEQUENCE [LARGE SCALE GENOMIC DNA]</scope>
    <source>
        <strain evidence="5">cv. Chang Bougi</strain>
        <strain evidence="4">cv. SW 3</strain>
        <tissue evidence="3">Leaf</tissue>
    </source>
</reference>
<gene>
    <name evidence="3" type="ORF">E5676_scaffold325G00140</name>
    <name evidence="2" type="ORF">E6C27_scaffold1480G00320</name>
</gene>
<evidence type="ECO:0000313" key="3">
    <source>
        <dbReference type="EMBL" id="TYK27342.1"/>
    </source>
</evidence>
<proteinExistence type="predicted"/>
<name>A0A5D3DV00_CUCMM</name>
<evidence type="ECO:0000256" key="1">
    <source>
        <dbReference type="SAM" id="MobiDB-lite"/>
    </source>
</evidence>
<protein>
    <submittedName>
        <fullName evidence="2 3">tRNA N6-adenosine threonylcarbamoyltransferase</fullName>
    </submittedName>
</protein>
<dbReference type="GO" id="GO:0016740">
    <property type="term" value="F:transferase activity"/>
    <property type="evidence" value="ECO:0007669"/>
    <property type="project" value="UniProtKB-KW"/>
</dbReference>
<keyword evidence="3" id="KW-0808">Transferase</keyword>
<evidence type="ECO:0000313" key="4">
    <source>
        <dbReference type="Proteomes" id="UP000321393"/>
    </source>
</evidence>
<evidence type="ECO:0000313" key="2">
    <source>
        <dbReference type="EMBL" id="KAA0036905.1"/>
    </source>
</evidence>
<dbReference type="Proteomes" id="UP000321393">
    <property type="component" value="Unassembled WGS sequence"/>
</dbReference>
<evidence type="ECO:0000313" key="5">
    <source>
        <dbReference type="Proteomes" id="UP000321947"/>
    </source>
</evidence>
<dbReference type="AlphaFoldDB" id="A0A5D3DV00"/>
<dbReference type="EMBL" id="SSTE01019181">
    <property type="protein sequence ID" value="KAA0036905.1"/>
    <property type="molecule type" value="Genomic_DNA"/>
</dbReference>
<feature type="region of interest" description="Disordered" evidence="1">
    <location>
        <begin position="9"/>
        <end position="37"/>
    </location>
</feature>
<comment type="caution">
    <text evidence="3">The sequence shown here is derived from an EMBL/GenBank/DDBJ whole genome shotgun (WGS) entry which is preliminary data.</text>
</comment>
<organism evidence="3 5">
    <name type="scientific">Cucumis melo var. makuwa</name>
    <name type="common">Oriental melon</name>
    <dbReference type="NCBI Taxonomy" id="1194695"/>
    <lineage>
        <taxon>Eukaryota</taxon>
        <taxon>Viridiplantae</taxon>
        <taxon>Streptophyta</taxon>
        <taxon>Embryophyta</taxon>
        <taxon>Tracheophyta</taxon>
        <taxon>Spermatophyta</taxon>
        <taxon>Magnoliopsida</taxon>
        <taxon>eudicotyledons</taxon>
        <taxon>Gunneridae</taxon>
        <taxon>Pentapetalae</taxon>
        <taxon>rosids</taxon>
        <taxon>fabids</taxon>
        <taxon>Cucurbitales</taxon>
        <taxon>Cucurbitaceae</taxon>
        <taxon>Benincaseae</taxon>
        <taxon>Cucumis</taxon>
    </lineage>
</organism>
<feature type="compositionally biased region" description="Gly residues" evidence="1">
    <location>
        <begin position="15"/>
        <end position="25"/>
    </location>
</feature>
<sequence>MWANLFRRVGEQNDNGGGEHNGGSNGYSEKKRASEKKWADPIWRRKGLRREVSTEEKIERVKFPRYKVHLLPLVLLSDLLLMLQMGNQTFQGKFLGFMP</sequence>
<feature type="compositionally biased region" description="Basic and acidic residues" evidence="1">
    <location>
        <begin position="28"/>
        <end position="37"/>
    </location>
</feature>
<dbReference type="Proteomes" id="UP000321947">
    <property type="component" value="Unassembled WGS sequence"/>
</dbReference>
<dbReference type="EMBL" id="SSTD01002800">
    <property type="protein sequence ID" value="TYK27342.1"/>
    <property type="molecule type" value="Genomic_DNA"/>
</dbReference>
<accession>A0A5D3DV00</accession>